<dbReference type="AlphaFoldDB" id="A0A948WCL7"/>
<gene>
    <name evidence="1" type="ORF">KJ970_08945</name>
</gene>
<protein>
    <submittedName>
        <fullName evidence="1">Uncharacterized protein</fullName>
    </submittedName>
</protein>
<evidence type="ECO:0000313" key="2">
    <source>
        <dbReference type="Proteomes" id="UP000777784"/>
    </source>
</evidence>
<name>A0A948WCL7_UNCEI</name>
<sequence length="250" mass="26836">MNLAIFIMIVFSSRSIAETRIDSARIPAAAREQALCTGVIKPGIKVPALRGETLGNHDGTFENAYAWAYAGVAAPDFGAFAESYEAPAAPFATGITLYLSQIGNYACGPQMELYCWEDDGGRPGNAIVCLSGMDPGSPAEWPGISEHNIPFPGPIPVPMLFWIGYWGSWIDDIPRFFIAADLDGPGSIKGPRTKIAENLEYPSGWQNPSLVWDPTQSLGICVQTLSTASVSGPAEKIKLATWGGFKSLYK</sequence>
<accession>A0A948WCL7</accession>
<reference evidence="1" key="1">
    <citation type="submission" date="2021-05" db="EMBL/GenBank/DDBJ databases">
        <title>Energy efficiency and biological interactions define the core microbiome of deep oligotrophic groundwater.</title>
        <authorList>
            <person name="Mehrshad M."/>
            <person name="Lopez-Fernandez M."/>
            <person name="Bell E."/>
            <person name="Bernier-Latmani R."/>
            <person name="Bertilsson S."/>
            <person name="Dopson M."/>
        </authorList>
    </citation>
    <scope>NUCLEOTIDE SEQUENCE</scope>
    <source>
        <strain evidence="1">Modern_marine.mb.64</strain>
    </source>
</reference>
<organism evidence="1 2">
    <name type="scientific">Eiseniibacteriota bacterium</name>
    <dbReference type="NCBI Taxonomy" id="2212470"/>
    <lineage>
        <taxon>Bacteria</taxon>
        <taxon>Candidatus Eiseniibacteriota</taxon>
    </lineage>
</organism>
<proteinExistence type="predicted"/>
<dbReference type="EMBL" id="JAHJDP010000042">
    <property type="protein sequence ID" value="MBU2691043.1"/>
    <property type="molecule type" value="Genomic_DNA"/>
</dbReference>
<comment type="caution">
    <text evidence="1">The sequence shown here is derived from an EMBL/GenBank/DDBJ whole genome shotgun (WGS) entry which is preliminary data.</text>
</comment>
<dbReference type="Proteomes" id="UP000777784">
    <property type="component" value="Unassembled WGS sequence"/>
</dbReference>
<evidence type="ECO:0000313" key="1">
    <source>
        <dbReference type="EMBL" id="MBU2691043.1"/>
    </source>
</evidence>